<dbReference type="Gene3D" id="3.10.180.10">
    <property type="entry name" value="2,3-Dihydroxybiphenyl 1,2-Dioxygenase, domain 1"/>
    <property type="match status" value="2"/>
</dbReference>
<name>A0A839DWU6_9PSEU</name>
<evidence type="ECO:0000313" key="3">
    <source>
        <dbReference type="Proteomes" id="UP000569329"/>
    </source>
</evidence>
<comment type="caution">
    <text evidence="2">The sequence shown here is derived from an EMBL/GenBank/DDBJ whole genome shotgun (WGS) entry which is preliminary data.</text>
</comment>
<feature type="domain" description="VOC" evidence="1">
    <location>
        <begin position="19"/>
        <end position="131"/>
    </location>
</feature>
<dbReference type="SUPFAM" id="SSF54593">
    <property type="entry name" value="Glyoxalase/Bleomycin resistance protein/Dihydroxybiphenyl dioxygenase"/>
    <property type="match status" value="2"/>
</dbReference>
<dbReference type="RefSeq" id="WP_182542940.1">
    <property type="nucleotide sequence ID" value="NZ_JACGWZ010000001.1"/>
</dbReference>
<gene>
    <name evidence="2" type="ORF">FHX42_001000</name>
</gene>
<dbReference type="PANTHER" id="PTHR33993">
    <property type="entry name" value="GLYOXALASE-RELATED"/>
    <property type="match status" value="1"/>
</dbReference>
<dbReference type="PROSITE" id="PS51819">
    <property type="entry name" value="VOC"/>
    <property type="match status" value="1"/>
</dbReference>
<accession>A0A839DWU6</accession>
<proteinExistence type="predicted"/>
<dbReference type="EMBL" id="JACGWZ010000001">
    <property type="protein sequence ID" value="MBA8823671.1"/>
    <property type="molecule type" value="Genomic_DNA"/>
</dbReference>
<dbReference type="InterPro" id="IPR052164">
    <property type="entry name" value="Anthracycline_SecMetBiosynth"/>
</dbReference>
<keyword evidence="3" id="KW-1185">Reference proteome</keyword>
<protein>
    <recommendedName>
        <fullName evidence="1">VOC domain-containing protein</fullName>
    </recommendedName>
</protein>
<dbReference type="Proteomes" id="UP000569329">
    <property type="component" value="Unassembled WGS sequence"/>
</dbReference>
<evidence type="ECO:0000313" key="2">
    <source>
        <dbReference type="EMBL" id="MBA8823671.1"/>
    </source>
</evidence>
<dbReference type="InterPro" id="IPR029068">
    <property type="entry name" value="Glyas_Bleomycin-R_OHBP_Dase"/>
</dbReference>
<dbReference type="InterPro" id="IPR037523">
    <property type="entry name" value="VOC_core"/>
</dbReference>
<organism evidence="2 3">
    <name type="scientific">Halosaccharopolyspora lacisalsi</name>
    <dbReference type="NCBI Taxonomy" id="1000566"/>
    <lineage>
        <taxon>Bacteria</taxon>
        <taxon>Bacillati</taxon>
        <taxon>Actinomycetota</taxon>
        <taxon>Actinomycetes</taxon>
        <taxon>Pseudonocardiales</taxon>
        <taxon>Pseudonocardiaceae</taxon>
        <taxon>Halosaccharopolyspora</taxon>
    </lineage>
</organism>
<dbReference type="Pfam" id="PF18029">
    <property type="entry name" value="Glyoxalase_6"/>
    <property type="match status" value="1"/>
</dbReference>
<dbReference type="InterPro" id="IPR041581">
    <property type="entry name" value="Glyoxalase_6"/>
</dbReference>
<dbReference type="PANTHER" id="PTHR33993:SF10">
    <property type="entry name" value="CONSERVED PROTEIN"/>
    <property type="match status" value="1"/>
</dbReference>
<evidence type="ECO:0000259" key="1">
    <source>
        <dbReference type="PROSITE" id="PS51819"/>
    </source>
</evidence>
<reference evidence="2 3" key="1">
    <citation type="submission" date="2020-07" db="EMBL/GenBank/DDBJ databases">
        <title>Sequencing the genomes of 1000 actinobacteria strains.</title>
        <authorList>
            <person name="Klenk H.-P."/>
        </authorList>
    </citation>
    <scope>NUCLEOTIDE SEQUENCE [LARGE SCALE GENOMIC DNA]</scope>
    <source>
        <strain evidence="2 3">DSM 45975</strain>
    </source>
</reference>
<sequence length="282" mass="31247">MRVVVPGQTPPRWDLYAGMPCWIELVTTEPWRARDFYAGLFGWEYEPRGESRGDDHVIAFRDGFPVASIRTAEQGASEWRLFLATADRAAVTRQSEELGATVTVPPAPVSGVGSKVVLKGPSEAEFGLLEPEDSWQFDVGLPGTLMWAELVTIKAQMADHFFGELFGYSSEQFGVDHQLDYSVWYLGDESVLARVSMIREHITADSRPHWLMYLGVDPDVGTEELVRRAIQLGGRVRVNPYDSSLGRAAVLRDPVGARFAIVDATQAPGDYASAANYDPYDD</sequence>
<dbReference type="AlphaFoldDB" id="A0A839DWU6"/>